<keyword evidence="1" id="KW-0732">Signal</keyword>
<name>A0AA36GW61_CYLNA</name>
<protein>
    <submittedName>
        <fullName evidence="2">Uncharacterized protein</fullName>
    </submittedName>
</protein>
<reference evidence="2" key="1">
    <citation type="submission" date="2023-07" db="EMBL/GenBank/DDBJ databases">
        <authorList>
            <consortium name="CYATHOMIX"/>
        </authorList>
    </citation>
    <scope>NUCLEOTIDE SEQUENCE</scope>
    <source>
        <strain evidence="2">N/A</strain>
    </source>
</reference>
<dbReference type="AlphaFoldDB" id="A0AA36GW61"/>
<evidence type="ECO:0000256" key="1">
    <source>
        <dbReference type="SAM" id="SignalP"/>
    </source>
</evidence>
<dbReference type="Proteomes" id="UP001176961">
    <property type="component" value="Unassembled WGS sequence"/>
</dbReference>
<sequence>MWFLKTFILAVLLIVPSSQWDKVQYCFRECYTRYVDTKAAECYKACMIKLQMWINLYWLANLDIRDCLSKGFIFALTSLAPTSFVNRTYCKAGFNLQLDLHMIPGR</sequence>
<organism evidence="2 3">
    <name type="scientific">Cylicocyclus nassatus</name>
    <name type="common">Nematode worm</name>
    <dbReference type="NCBI Taxonomy" id="53992"/>
    <lineage>
        <taxon>Eukaryota</taxon>
        <taxon>Metazoa</taxon>
        <taxon>Ecdysozoa</taxon>
        <taxon>Nematoda</taxon>
        <taxon>Chromadorea</taxon>
        <taxon>Rhabditida</taxon>
        <taxon>Rhabditina</taxon>
        <taxon>Rhabditomorpha</taxon>
        <taxon>Strongyloidea</taxon>
        <taxon>Strongylidae</taxon>
        <taxon>Cylicocyclus</taxon>
    </lineage>
</organism>
<evidence type="ECO:0000313" key="3">
    <source>
        <dbReference type="Proteomes" id="UP001176961"/>
    </source>
</evidence>
<dbReference type="EMBL" id="CATQJL010000223">
    <property type="protein sequence ID" value="CAJ0599409.1"/>
    <property type="molecule type" value="Genomic_DNA"/>
</dbReference>
<accession>A0AA36GW61</accession>
<comment type="caution">
    <text evidence="2">The sequence shown here is derived from an EMBL/GenBank/DDBJ whole genome shotgun (WGS) entry which is preliminary data.</text>
</comment>
<proteinExistence type="predicted"/>
<evidence type="ECO:0000313" key="2">
    <source>
        <dbReference type="EMBL" id="CAJ0599409.1"/>
    </source>
</evidence>
<keyword evidence="3" id="KW-1185">Reference proteome</keyword>
<feature type="chain" id="PRO_5041231956" evidence="1">
    <location>
        <begin position="21"/>
        <end position="106"/>
    </location>
</feature>
<gene>
    <name evidence="2" type="ORF">CYNAS_LOCUS11392</name>
</gene>
<feature type="signal peptide" evidence="1">
    <location>
        <begin position="1"/>
        <end position="20"/>
    </location>
</feature>